<dbReference type="EMBL" id="MGDI01000016">
    <property type="protein sequence ID" value="OGL54236.1"/>
    <property type="molecule type" value="Genomic_DNA"/>
</dbReference>
<dbReference type="GO" id="GO:0032259">
    <property type="term" value="P:methylation"/>
    <property type="evidence" value="ECO:0007669"/>
    <property type="project" value="InterPro"/>
</dbReference>
<dbReference type="Pfam" id="PF01728">
    <property type="entry name" value="FtsJ"/>
    <property type="match status" value="1"/>
</dbReference>
<dbReference type="PIRSF" id="PIRSF005578">
    <property type="entry name" value="TlyA"/>
    <property type="match status" value="1"/>
</dbReference>
<organism evidence="5 6">
    <name type="scientific">Candidatus Schekmanbacteria bacterium RIFCSPLOWO2_12_FULL_38_15</name>
    <dbReference type="NCBI Taxonomy" id="1817883"/>
    <lineage>
        <taxon>Bacteria</taxon>
        <taxon>Candidatus Schekmaniibacteriota</taxon>
    </lineage>
</organism>
<dbReference type="InterPro" id="IPR029063">
    <property type="entry name" value="SAM-dependent_MTases_sf"/>
</dbReference>
<evidence type="ECO:0000313" key="5">
    <source>
        <dbReference type="EMBL" id="OGL54236.1"/>
    </source>
</evidence>
<dbReference type="CDD" id="cd02440">
    <property type="entry name" value="AdoMet_MTases"/>
    <property type="match status" value="1"/>
</dbReference>
<dbReference type="InterPro" id="IPR002942">
    <property type="entry name" value="S4_RNA-bd"/>
</dbReference>
<dbReference type="PANTHER" id="PTHR32319">
    <property type="entry name" value="BACTERIAL HEMOLYSIN-LIKE PROTEIN"/>
    <property type="match status" value="1"/>
</dbReference>
<dbReference type="GO" id="GO:0008168">
    <property type="term" value="F:methyltransferase activity"/>
    <property type="evidence" value="ECO:0007669"/>
    <property type="project" value="InterPro"/>
</dbReference>
<reference evidence="5 6" key="1">
    <citation type="journal article" date="2016" name="Nat. Commun.">
        <title>Thousands of microbial genomes shed light on interconnected biogeochemical processes in an aquifer system.</title>
        <authorList>
            <person name="Anantharaman K."/>
            <person name="Brown C.T."/>
            <person name="Hug L.A."/>
            <person name="Sharon I."/>
            <person name="Castelle C.J."/>
            <person name="Probst A.J."/>
            <person name="Thomas B.C."/>
            <person name="Singh A."/>
            <person name="Wilkins M.J."/>
            <person name="Karaoz U."/>
            <person name="Brodie E.L."/>
            <person name="Williams K.H."/>
            <person name="Hubbard S.S."/>
            <person name="Banfield J.F."/>
        </authorList>
    </citation>
    <scope>NUCLEOTIDE SEQUENCE [LARGE SCALE GENOMIC DNA]</scope>
</reference>
<dbReference type="NCBIfam" id="TIGR00478">
    <property type="entry name" value="tly"/>
    <property type="match status" value="1"/>
</dbReference>
<dbReference type="InterPro" id="IPR047048">
    <property type="entry name" value="TlyA"/>
</dbReference>
<dbReference type="SUPFAM" id="SSF55174">
    <property type="entry name" value="Alpha-L RNA-binding motif"/>
    <property type="match status" value="1"/>
</dbReference>
<sequence>MKNKTRLDKLVVDLGIARSLERARALIMEGRIFVRGQRVDKAGSMVSPDEEILVKGADIPYVSRGGVKLEKAMEEFKIRAEGKTAIDVGASTGGFTDCLLKRGAERVYAVDVGYGQLDWSLRNDSRVINLEEKNIRYLKKEDIPKEADLAVIDVSFISLTKVIPKVMELLKSSGVIIALIKPQFEVGKGEVGKGGIVKNSEKHRAVLLKIVEFSEKHNLSVKGITKSPIRGQKGNKEFFLYLSKSKHGLDPEVIFETIDKLILNN</sequence>
<dbReference type="SUPFAM" id="SSF53335">
    <property type="entry name" value="S-adenosyl-L-methionine-dependent methyltransferases"/>
    <property type="match status" value="1"/>
</dbReference>
<comment type="similarity">
    <text evidence="2">Belongs to the TlyA family.</text>
</comment>
<name>A0A1F7SKC5_9BACT</name>
<comment type="caution">
    <text evidence="5">The sequence shown here is derived from an EMBL/GenBank/DDBJ whole genome shotgun (WGS) entry which is preliminary data.</text>
</comment>
<dbReference type="Gene3D" id="3.10.290.10">
    <property type="entry name" value="RNA-binding S4 domain"/>
    <property type="match status" value="1"/>
</dbReference>
<feature type="domain" description="RNA-binding S4" evidence="4">
    <location>
        <begin position="5"/>
        <end position="70"/>
    </location>
</feature>
<gene>
    <name evidence="5" type="ORF">A3G31_05155</name>
</gene>
<dbReference type="STRING" id="1817883.A3G31_05155"/>
<dbReference type="Proteomes" id="UP000178082">
    <property type="component" value="Unassembled WGS sequence"/>
</dbReference>
<accession>A0A1F7SKC5</accession>
<dbReference type="Pfam" id="PF01479">
    <property type="entry name" value="S4"/>
    <property type="match status" value="1"/>
</dbReference>
<evidence type="ECO:0000259" key="4">
    <source>
        <dbReference type="SMART" id="SM00363"/>
    </source>
</evidence>
<dbReference type="InterPro" id="IPR036986">
    <property type="entry name" value="S4_RNA-bd_sf"/>
</dbReference>
<dbReference type="AlphaFoldDB" id="A0A1F7SKC5"/>
<evidence type="ECO:0000256" key="1">
    <source>
        <dbReference type="ARBA" id="ARBA00022884"/>
    </source>
</evidence>
<dbReference type="PROSITE" id="PS50889">
    <property type="entry name" value="S4"/>
    <property type="match status" value="1"/>
</dbReference>
<keyword evidence="1 3" id="KW-0694">RNA-binding</keyword>
<protein>
    <recommendedName>
        <fullName evidence="4">RNA-binding S4 domain-containing protein</fullName>
    </recommendedName>
</protein>
<dbReference type="Gene3D" id="3.40.50.150">
    <property type="entry name" value="Vaccinia Virus protein VP39"/>
    <property type="match status" value="1"/>
</dbReference>
<evidence type="ECO:0000313" key="6">
    <source>
        <dbReference type="Proteomes" id="UP000178082"/>
    </source>
</evidence>
<dbReference type="PANTHER" id="PTHR32319:SF0">
    <property type="entry name" value="BACTERIAL HEMOLYSIN-LIKE PROTEIN"/>
    <property type="match status" value="1"/>
</dbReference>
<dbReference type="InterPro" id="IPR002877">
    <property type="entry name" value="RNA_MeTrfase_FtsJ_dom"/>
</dbReference>
<evidence type="ECO:0000256" key="3">
    <source>
        <dbReference type="PROSITE-ProRule" id="PRU00182"/>
    </source>
</evidence>
<dbReference type="CDD" id="cd00165">
    <property type="entry name" value="S4"/>
    <property type="match status" value="1"/>
</dbReference>
<proteinExistence type="inferred from homology"/>
<dbReference type="GO" id="GO:0003723">
    <property type="term" value="F:RNA binding"/>
    <property type="evidence" value="ECO:0007669"/>
    <property type="project" value="UniProtKB-KW"/>
</dbReference>
<evidence type="ECO:0000256" key="2">
    <source>
        <dbReference type="ARBA" id="ARBA00029460"/>
    </source>
</evidence>
<dbReference type="SMART" id="SM00363">
    <property type="entry name" value="S4"/>
    <property type="match status" value="1"/>
</dbReference>
<dbReference type="InterPro" id="IPR004538">
    <property type="entry name" value="Hemolysin_A/TlyA"/>
</dbReference>